<feature type="non-terminal residue" evidence="7">
    <location>
        <position position="1"/>
    </location>
</feature>
<organism evidence="7 8">
    <name type="scientific">Mya arenaria</name>
    <name type="common">Soft-shell clam</name>
    <dbReference type="NCBI Taxonomy" id="6604"/>
    <lineage>
        <taxon>Eukaryota</taxon>
        <taxon>Metazoa</taxon>
        <taxon>Spiralia</taxon>
        <taxon>Lophotrochozoa</taxon>
        <taxon>Mollusca</taxon>
        <taxon>Bivalvia</taxon>
        <taxon>Autobranchia</taxon>
        <taxon>Heteroconchia</taxon>
        <taxon>Euheterodonta</taxon>
        <taxon>Imparidentia</taxon>
        <taxon>Neoheterodontei</taxon>
        <taxon>Myida</taxon>
        <taxon>Myoidea</taxon>
        <taxon>Myidae</taxon>
        <taxon>Mya</taxon>
    </lineage>
</organism>
<feature type="compositionally biased region" description="Basic and acidic residues" evidence="4">
    <location>
        <begin position="130"/>
        <end position="143"/>
    </location>
</feature>
<dbReference type="InterPro" id="IPR012317">
    <property type="entry name" value="Poly(ADP-ribose)pol_cat_dom"/>
</dbReference>
<evidence type="ECO:0000313" key="7">
    <source>
        <dbReference type="EMBL" id="WAR04650.1"/>
    </source>
</evidence>
<dbReference type="InterPro" id="IPR037197">
    <property type="entry name" value="WWE_dom_sf"/>
</dbReference>
<feature type="compositionally biased region" description="Gly residues" evidence="4">
    <location>
        <begin position="14"/>
        <end position="35"/>
    </location>
</feature>
<feature type="domain" description="C3H1-type" evidence="5">
    <location>
        <begin position="413"/>
        <end position="435"/>
    </location>
</feature>
<keyword evidence="2" id="KW-0539">Nucleus</keyword>
<feature type="compositionally biased region" description="Basic and acidic residues" evidence="4">
    <location>
        <begin position="73"/>
        <end position="113"/>
    </location>
</feature>
<keyword evidence="3" id="KW-0863">Zinc-finger</keyword>
<dbReference type="PANTHER" id="PTHR45740:SF4">
    <property type="entry name" value="PROTEIN MONO-ADP-RIBOSYLTRANSFERASE PARP11"/>
    <property type="match status" value="1"/>
</dbReference>
<evidence type="ECO:0000256" key="4">
    <source>
        <dbReference type="SAM" id="MobiDB-lite"/>
    </source>
</evidence>
<evidence type="ECO:0000256" key="3">
    <source>
        <dbReference type="PROSITE-ProRule" id="PRU00723"/>
    </source>
</evidence>
<evidence type="ECO:0000256" key="2">
    <source>
        <dbReference type="ARBA" id="ARBA00023242"/>
    </source>
</evidence>
<evidence type="ECO:0000259" key="6">
    <source>
        <dbReference type="PROSITE" id="PS51059"/>
    </source>
</evidence>
<evidence type="ECO:0000313" key="8">
    <source>
        <dbReference type="Proteomes" id="UP001164746"/>
    </source>
</evidence>
<feature type="compositionally biased region" description="Basic residues" evidence="4">
    <location>
        <begin position="290"/>
        <end position="304"/>
    </location>
</feature>
<dbReference type="EMBL" id="CP111016">
    <property type="protein sequence ID" value="WAR04650.1"/>
    <property type="molecule type" value="Genomic_DNA"/>
</dbReference>
<feature type="compositionally biased region" description="Polar residues" evidence="4">
    <location>
        <begin position="198"/>
        <end position="210"/>
    </location>
</feature>
<gene>
    <name evidence="7" type="ORF">MAR_020019</name>
</gene>
<name>A0ABY7E499_MYAAR</name>
<dbReference type="Gene3D" id="4.10.1000.10">
    <property type="entry name" value="Zinc finger, CCCH-type"/>
    <property type="match status" value="1"/>
</dbReference>
<keyword evidence="3" id="KW-0862">Zinc</keyword>
<sequence length="920" mass="105485">SPGEDEEHISSGRGRVGIGIGRGPGNRRGQVGRGGRGGRDTNQNRRGRGCRGGRGGREENRNAHQHYHGPHLNRGDTIGRGDRDGHDAQRDAYRENDVPNQDSRDQNSFRDDQGSGFRKPRNRNDVNVNEYRDGRQHNREPHSNRGGQVDRGGRVGFDAQRDAHRQREEPNQDRRGQRNLRNGQDFGLMQPRSKNEVNEYQQHQRGNNQDQFRRPPDPNYSNSAPPLNASYQQYTPPPHMMPTGVYGMPAPMMSTAQGVDRKGFSRRESAASLDDQENSIGNADCTKIPVKQRKRTAKSKGKVATKKEERNVEGNDDNKEKENNDRKLADDVVSFMLSSYGCTGSPKDIQRECGLFPIDIDVDEWFRSKPQFVCIEREGKVIKVSVFIKGASYCLNYNASTGCTKDNCKRFHLCKDMLCGHCAFDKKCSLSHDALDDRNRNVTRNLRLPNCTKEDIIIILKVRLPRVCESWSEHGNCTDSTCTDLHVCPGFVDGKCKENKCTKSHDLSSTHNLPIISAYGMTEWNEMSLKRNINLQRKLQYDTNVEQDDNGETPNETERLGESAVLKGKVYESKIREAKTRRLSTLSYIHGKTKTDSFKTQWRCFWKDNASRYILFEPETLQYTIEAKFLARQKSYLYVQDNKQYRIDFEGMIHRRLNQNRPTSNGIKRRPLFVSSKDVEGKTFPPSLAVQTVNVPRPTLWMPWDHFQPFELVELQNNESDFSSVAENFYKTLDKEKQIICRIYRVQNRKLWSSFCNHEESMMMSQTDHSSALDKRNLYHGTDSDNAIRGICTNNFDFRLSGKNATRHGDGAYFASDAKYSHLYTHPPTRYMFQAVVLVGSYTQGKPEYRRPPPKPGREHELYDSCVDNMDNPRIFVAFEKTQYYPEFLIQYCDKGDHPSTTTTSNTSQDKADPLTCCLQ</sequence>
<protein>
    <submittedName>
        <fullName evidence="7">PAR11-like protein</fullName>
    </submittedName>
</protein>
<dbReference type="CDD" id="cd01439">
    <property type="entry name" value="TCCD_inducible_PARP_like"/>
    <property type="match status" value="1"/>
</dbReference>
<evidence type="ECO:0000259" key="5">
    <source>
        <dbReference type="PROSITE" id="PS50103"/>
    </source>
</evidence>
<feature type="domain" description="PARP catalytic" evidence="6">
    <location>
        <begin position="698"/>
        <end position="914"/>
    </location>
</feature>
<accession>A0ABY7E499</accession>
<dbReference type="InterPro" id="IPR000571">
    <property type="entry name" value="Znf_CCCH"/>
</dbReference>
<dbReference type="SUPFAM" id="SSF56399">
    <property type="entry name" value="ADP-ribosylation"/>
    <property type="match status" value="1"/>
</dbReference>
<feature type="compositionally biased region" description="Basic and acidic residues" evidence="4">
    <location>
        <begin position="305"/>
        <end position="326"/>
    </location>
</feature>
<dbReference type="PROSITE" id="PS50103">
    <property type="entry name" value="ZF_C3H1"/>
    <property type="match status" value="1"/>
</dbReference>
<feature type="compositionally biased region" description="Basic and acidic residues" evidence="4">
    <location>
        <begin position="159"/>
        <end position="176"/>
    </location>
</feature>
<dbReference type="InterPro" id="IPR051712">
    <property type="entry name" value="ARTD-AVP"/>
</dbReference>
<feature type="region of interest" description="Disordered" evidence="4">
    <location>
        <begin position="1"/>
        <end position="246"/>
    </location>
</feature>
<keyword evidence="8" id="KW-1185">Reference proteome</keyword>
<dbReference type="Gene3D" id="3.90.228.10">
    <property type="match status" value="1"/>
</dbReference>
<proteinExistence type="predicted"/>
<dbReference type="SUPFAM" id="SSF117839">
    <property type="entry name" value="WWE domain"/>
    <property type="match status" value="1"/>
</dbReference>
<feature type="region of interest" description="Disordered" evidence="4">
    <location>
        <begin position="268"/>
        <end position="326"/>
    </location>
</feature>
<feature type="compositionally biased region" description="Polar residues" evidence="4">
    <location>
        <begin position="219"/>
        <end position="234"/>
    </location>
</feature>
<feature type="zinc finger region" description="C3H1-type" evidence="3">
    <location>
        <begin position="413"/>
        <end position="435"/>
    </location>
</feature>
<dbReference type="PROSITE" id="PS51059">
    <property type="entry name" value="PARP_CATALYTIC"/>
    <property type="match status" value="1"/>
</dbReference>
<reference evidence="7" key="1">
    <citation type="submission" date="2022-11" db="EMBL/GenBank/DDBJ databases">
        <title>Centuries of genome instability and evolution in soft-shell clam transmissible cancer (bioRxiv).</title>
        <authorList>
            <person name="Hart S.F.M."/>
            <person name="Yonemitsu M.A."/>
            <person name="Giersch R.M."/>
            <person name="Beal B.F."/>
            <person name="Arriagada G."/>
            <person name="Davis B.W."/>
            <person name="Ostrander E.A."/>
            <person name="Goff S.P."/>
            <person name="Metzger M.J."/>
        </authorList>
    </citation>
    <scope>NUCLEOTIDE SEQUENCE</scope>
    <source>
        <strain evidence="7">MELC-2E11</strain>
        <tissue evidence="7">Siphon/mantle</tissue>
    </source>
</reference>
<evidence type="ECO:0000256" key="1">
    <source>
        <dbReference type="ARBA" id="ARBA00004123"/>
    </source>
</evidence>
<dbReference type="PANTHER" id="PTHR45740">
    <property type="entry name" value="POLY [ADP-RIBOSE] POLYMERASE"/>
    <property type="match status" value="1"/>
</dbReference>
<keyword evidence="3" id="KW-0479">Metal-binding</keyword>
<comment type="subcellular location">
    <subcellularLocation>
        <location evidence="1">Nucleus</location>
    </subcellularLocation>
</comment>
<dbReference type="Gene3D" id="3.30.720.50">
    <property type="match status" value="1"/>
</dbReference>
<dbReference type="Pfam" id="PF00644">
    <property type="entry name" value="PARP"/>
    <property type="match status" value="1"/>
</dbReference>
<dbReference type="Proteomes" id="UP001164746">
    <property type="component" value="Chromosome 5"/>
</dbReference>